<protein>
    <recommendedName>
        <fullName evidence="5">Thiamine diphosphokinase</fullName>
        <ecNumber evidence="5">2.7.6.2</ecNumber>
    </recommendedName>
</protein>
<keyword evidence="1 7" id="KW-0808">Transferase</keyword>
<comment type="caution">
    <text evidence="7">The sequence shown here is derived from an EMBL/GenBank/DDBJ whole genome shotgun (WGS) entry which is preliminary data.</text>
</comment>
<keyword evidence="3 7" id="KW-0418">Kinase</keyword>
<evidence type="ECO:0000256" key="1">
    <source>
        <dbReference type="ARBA" id="ARBA00022679"/>
    </source>
</evidence>
<dbReference type="SUPFAM" id="SSF63862">
    <property type="entry name" value="Thiamin pyrophosphokinase, substrate-binding domain"/>
    <property type="match status" value="1"/>
</dbReference>
<dbReference type="InterPro" id="IPR006282">
    <property type="entry name" value="Thi_PPkinase"/>
</dbReference>
<dbReference type="AlphaFoldDB" id="A0A840NQS1"/>
<evidence type="ECO:0000313" key="8">
    <source>
        <dbReference type="Proteomes" id="UP000561417"/>
    </source>
</evidence>
<keyword evidence="8" id="KW-1185">Reference proteome</keyword>
<accession>A0A840NQS1</accession>
<dbReference type="GO" id="GO:0016301">
    <property type="term" value="F:kinase activity"/>
    <property type="evidence" value="ECO:0007669"/>
    <property type="project" value="UniProtKB-KW"/>
</dbReference>
<dbReference type="GO" id="GO:0005524">
    <property type="term" value="F:ATP binding"/>
    <property type="evidence" value="ECO:0007669"/>
    <property type="project" value="UniProtKB-KW"/>
</dbReference>
<dbReference type="Proteomes" id="UP000561417">
    <property type="component" value="Unassembled WGS sequence"/>
</dbReference>
<dbReference type="InterPro" id="IPR036371">
    <property type="entry name" value="TPK_B1-bd_sf"/>
</dbReference>
<evidence type="ECO:0000313" key="7">
    <source>
        <dbReference type="EMBL" id="MBB5074200.1"/>
    </source>
</evidence>
<dbReference type="InterPro" id="IPR007371">
    <property type="entry name" value="TPK_catalytic"/>
</dbReference>
<evidence type="ECO:0000256" key="4">
    <source>
        <dbReference type="ARBA" id="ARBA00022840"/>
    </source>
</evidence>
<dbReference type="GO" id="GO:0006772">
    <property type="term" value="P:thiamine metabolic process"/>
    <property type="evidence" value="ECO:0007669"/>
    <property type="project" value="UniProtKB-UniRule"/>
</dbReference>
<feature type="domain" description="Thiamin pyrophosphokinase thiamin-binding" evidence="6">
    <location>
        <begin position="134"/>
        <end position="203"/>
    </location>
</feature>
<dbReference type="GO" id="GO:0004788">
    <property type="term" value="F:thiamine diphosphokinase activity"/>
    <property type="evidence" value="ECO:0007669"/>
    <property type="project" value="UniProtKB-UniRule"/>
</dbReference>
<dbReference type="SMART" id="SM00983">
    <property type="entry name" value="TPK_B1_binding"/>
    <property type="match status" value="1"/>
</dbReference>
<organism evidence="7 8">
    <name type="scientific">Bartonella callosciuri</name>
    <dbReference type="NCBI Taxonomy" id="686223"/>
    <lineage>
        <taxon>Bacteria</taxon>
        <taxon>Pseudomonadati</taxon>
        <taxon>Pseudomonadota</taxon>
        <taxon>Alphaproteobacteria</taxon>
        <taxon>Hyphomicrobiales</taxon>
        <taxon>Bartonellaceae</taxon>
        <taxon>Bartonella</taxon>
    </lineage>
</organism>
<dbReference type="CDD" id="cd07995">
    <property type="entry name" value="TPK"/>
    <property type="match status" value="1"/>
</dbReference>
<dbReference type="Pfam" id="PF04263">
    <property type="entry name" value="TPK_catalytic"/>
    <property type="match status" value="1"/>
</dbReference>
<evidence type="ECO:0000256" key="2">
    <source>
        <dbReference type="ARBA" id="ARBA00022741"/>
    </source>
</evidence>
<dbReference type="GO" id="GO:0009229">
    <property type="term" value="P:thiamine diphosphate biosynthetic process"/>
    <property type="evidence" value="ECO:0007669"/>
    <property type="project" value="InterPro"/>
</dbReference>
<evidence type="ECO:0000259" key="6">
    <source>
        <dbReference type="SMART" id="SM00983"/>
    </source>
</evidence>
<dbReference type="NCBIfam" id="TIGR01378">
    <property type="entry name" value="thi_PPkinase"/>
    <property type="match status" value="1"/>
</dbReference>
<dbReference type="PANTHER" id="PTHR41299">
    <property type="entry name" value="THIAMINE PYROPHOSPHOKINASE"/>
    <property type="match status" value="1"/>
</dbReference>
<dbReference type="PANTHER" id="PTHR41299:SF1">
    <property type="entry name" value="THIAMINE PYROPHOSPHOKINASE"/>
    <property type="match status" value="1"/>
</dbReference>
<dbReference type="InterPro" id="IPR036759">
    <property type="entry name" value="TPK_catalytic_sf"/>
</dbReference>
<dbReference type="Pfam" id="PF04265">
    <property type="entry name" value="TPK_B1_binding"/>
    <property type="match status" value="1"/>
</dbReference>
<dbReference type="InterPro" id="IPR053149">
    <property type="entry name" value="TPK"/>
</dbReference>
<dbReference type="SUPFAM" id="SSF63999">
    <property type="entry name" value="Thiamin pyrophosphokinase, catalytic domain"/>
    <property type="match status" value="1"/>
</dbReference>
<evidence type="ECO:0000256" key="3">
    <source>
        <dbReference type="ARBA" id="ARBA00022777"/>
    </source>
</evidence>
<keyword evidence="2" id="KW-0547">Nucleotide-binding</keyword>
<dbReference type="EMBL" id="JACHIM010000006">
    <property type="protein sequence ID" value="MBB5074200.1"/>
    <property type="molecule type" value="Genomic_DNA"/>
</dbReference>
<gene>
    <name evidence="7" type="ORF">HNQ69_001337</name>
</gene>
<dbReference type="EC" id="2.7.6.2" evidence="5"/>
<dbReference type="Gene3D" id="3.40.50.10240">
    <property type="entry name" value="Thiamin pyrophosphokinase, catalytic domain"/>
    <property type="match status" value="1"/>
</dbReference>
<reference evidence="7 8" key="1">
    <citation type="submission" date="2020-08" db="EMBL/GenBank/DDBJ databases">
        <title>Genomic Encyclopedia of Type Strains, Phase IV (KMG-IV): sequencing the most valuable type-strain genomes for metagenomic binning, comparative biology and taxonomic classification.</title>
        <authorList>
            <person name="Goeker M."/>
        </authorList>
    </citation>
    <scope>NUCLEOTIDE SEQUENCE [LARGE SCALE GENOMIC DNA]</scope>
    <source>
        <strain evidence="7 8">DSM 28538</strain>
    </source>
</reference>
<name>A0A840NQS1_9HYPH</name>
<dbReference type="GO" id="GO:0030975">
    <property type="term" value="F:thiamine binding"/>
    <property type="evidence" value="ECO:0007669"/>
    <property type="project" value="InterPro"/>
</dbReference>
<dbReference type="InterPro" id="IPR007373">
    <property type="entry name" value="Thiamin_PyroPKinase_B1-bd"/>
</dbReference>
<proteinExistence type="predicted"/>
<keyword evidence="4" id="KW-0067">ATP-binding</keyword>
<sequence>MTTFTILLNGDVCITDRLLKQIRNSRVIAADGGMRHAAALHVIPELWLGDFDSSDQTLIDKYSDIPREIFPSDKDMTDSALACERALQNGAKKLILCGALGGKRTDHSLSHMTQALMMAEKGISVFLTSGVEEGWPILPIPCSYDLPDGCLFSIIGFSELQGLTLSGVKWPICDKNVSFGSSLTLSNRICGTFYYHLGSGRAILLASIPIPENASSLFG</sequence>
<dbReference type="RefSeq" id="WP_183229145.1">
    <property type="nucleotide sequence ID" value="NZ_JACHIM010000006.1"/>
</dbReference>
<evidence type="ECO:0000256" key="5">
    <source>
        <dbReference type="NCBIfam" id="TIGR01378"/>
    </source>
</evidence>